<evidence type="ECO:0000313" key="2">
    <source>
        <dbReference type="Proteomes" id="UP000439986"/>
    </source>
</evidence>
<name>A0A844D872_9BURK</name>
<dbReference type="RefSeq" id="WP_154356819.1">
    <property type="nucleotide sequence ID" value="NZ_WKJL01000003.1"/>
</dbReference>
<dbReference type="Proteomes" id="UP000439986">
    <property type="component" value="Unassembled WGS sequence"/>
</dbReference>
<comment type="caution">
    <text evidence="1">The sequence shown here is derived from an EMBL/GenBank/DDBJ whole genome shotgun (WGS) entry which is preliminary data.</text>
</comment>
<sequence length="132" mass="14077">MPTVKASSFADPGDIAAYKKAIAEGKSEAEALKLGDNGIGYWGDDTTSETTPMCALPREVWGEKWGTKGAARGKKVSVTYAGKTVVGELRDTMPHLANIKNGAGIDLNPGFAKAFGLKQPFMIDGVQWVWSE</sequence>
<dbReference type="AlphaFoldDB" id="A0A844D872"/>
<accession>A0A844D872</accession>
<gene>
    <name evidence="1" type="ORF">GJ698_06585</name>
</gene>
<organism evidence="1 2">
    <name type="scientific">Duganella aquatilis</name>
    <dbReference type="NCBI Taxonomy" id="2666082"/>
    <lineage>
        <taxon>Bacteria</taxon>
        <taxon>Pseudomonadati</taxon>
        <taxon>Pseudomonadota</taxon>
        <taxon>Betaproteobacteria</taxon>
        <taxon>Burkholderiales</taxon>
        <taxon>Oxalobacteraceae</taxon>
        <taxon>Telluria group</taxon>
        <taxon>Duganella</taxon>
    </lineage>
</organism>
<reference evidence="1 2" key="1">
    <citation type="submission" date="2019-11" db="EMBL/GenBank/DDBJ databases">
        <title>Novel species isolated from a subtropical stream in China.</title>
        <authorList>
            <person name="Lu H."/>
        </authorList>
    </citation>
    <scope>NUCLEOTIDE SEQUENCE [LARGE SCALE GENOMIC DNA]</scope>
    <source>
        <strain evidence="1 2">FT26W</strain>
    </source>
</reference>
<evidence type="ECO:0000313" key="1">
    <source>
        <dbReference type="EMBL" id="MRW83760.1"/>
    </source>
</evidence>
<keyword evidence="2" id="KW-1185">Reference proteome</keyword>
<proteinExistence type="predicted"/>
<dbReference type="EMBL" id="WKJL01000003">
    <property type="protein sequence ID" value="MRW83760.1"/>
    <property type="molecule type" value="Genomic_DNA"/>
</dbReference>
<protein>
    <submittedName>
        <fullName evidence="1">Uncharacterized protein</fullName>
    </submittedName>
</protein>